<dbReference type="GO" id="GO:0006508">
    <property type="term" value="P:proteolysis"/>
    <property type="evidence" value="ECO:0007669"/>
    <property type="project" value="UniProtKB-KW"/>
</dbReference>
<dbReference type="Pfam" id="PF13975">
    <property type="entry name" value="gag-asp_proteas"/>
    <property type="match status" value="1"/>
</dbReference>
<dbReference type="GO" id="GO:0004190">
    <property type="term" value="F:aspartic-type endopeptidase activity"/>
    <property type="evidence" value="ECO:0007669"/>
    <property type="project" value="InterPro"/>
</dbReference>
<feature type="transmembrane region" description="Helical" evidence="1">
    <location>
        <begin position="38"/>
        <end position="55"/>
    </location>
</feature>
<dbReference type="PROSITE" id="PS00141">
    <property type="entry name" value="ASP_PROTEASE"/>
    <property type="match status" value="1"/>
</dbReference>
<dbReference type="NCBIfam" id="TIGR02281">
    <property type="entry name" value="clan_AA_DTGA"/>
    <property type="match status" value="1"/>
</dbReference>
<feature type="transmembrane region" description="Helical" evidence="1">
    <location>
        <begin position="6"/>
        <end position="26"/>
    </location>
</feature>
<keyword evidence="1" id="KW-0812">Transmembrane</keyword>
<dbReference type="AlphaFoldDB" id="A0A1H8RNN1"/>
<reference evidence="2 3" key="1">
    <citation type="submission" date="2016-10" db="EMBL/GenBank/DDBJ databases">
        <authorList>
            <person name="de Groot N.N."/>
        </authorList>
    </citation>
    <scope>NUCLEOTIDE SEQUENCE [LARGE SCALE GENOMIC DNA]</scope>
    <source>
        <strain evidence="2 3">DSM 27842</strain>
    </source>
</reference>
<dbReference type="InterPro" id="IPR001969">
    <property type="entry name" value="Aspartic_peptidase_AS"/>
</dbReference>
<sequence>MTGTDLGHLTYLVLLGAAVVFWFVTSHRQSFGRTVQQAMAWGLIILGAIAAVALWDDIRSTARPTQAVFADEGRIEIPRRIDGHYYLTLTINGAPVEFVVDTGASDMVLSRRDAARAGLDPEALNFTGRALTANGEVRTAPVRLDEVRAGRYVDRGVPARVNGGALDRSLLGMSYLHLFEQITITGGKLVLTR</sequence>
<dbReference type="Proteomes" id="UP000198893">
    <property type="component" value="Unassembled WGS sequence"/>
</dbReference>
<keyword evidence="1" id="KW-0472">Membrane</keyword>
<dbReference type="InterPro" id="IPR011969">
    <property type="entry name" value="Clan_AA_Asp_peptidase_C"/>
</dbReference>
<keyword evidence="2" id="KW-0645">Protease</keyword>
<gene>
    <name evidence="2" type="ORF">SAMN04490248_10969</name>
</gene>
<dbReference type="RefSeq" id="WP_093117792.1">
    <property type="nucleotide sequence ID" value="NZ_FODS01000009.1"/>
</dbReference>
<keyword evidence="2" id="KW-0378">Hydrolase</keyword>
<dbReference type="CDD" id="cd05483">
    <property type="entry name" value="retropepsin_like_bacteria"/>
    <property type="match status" value="1"/>
</dbReference>
<dbReference type="OrthoDB" id="7595324at2"/>
<dbReference type="Gene3D" id="2.40.70.10">
    <property type="entry name" value="Acid Proteases"/>
    <property type="match status" value="1"/>
</dbReference>
<dbReference type="InterPro" id="IPR034122">
    <property type="entry name" value="Retropepsin-like_bacterial"/>
</dbReference>
<evidence type="ECO:0000256" key="1">
    <source>
        <dbReference type="SAM" id="Phobius"/>
    </source>
</evidence>
<organism evidence="2 3">
    <name type="scientific">Salinihabitans flavidus</name>
    <dbReference type="NCBI Taxonomy" id="569882"/>
    <lineage>
        <taxon>Bacteria</taxon>
        <taxon>Pseudomonadati</taxon>
        <taxon>Pseudomonadota</taxon>
        <taxon>Alphaproteobacteria</taxon>
        <taxon>Rhodobacterales</taxon>
        <taxon>Roseobacteraceae</taxon>
        <taxon>Salinihabitans</taxon>
    </lineage>
</organism>
<keyword evidence="1" id="KW-1133">Transmembrane helix</keyword>
<evidence type="ECO:0000313" key="3">
    <source>
        <dbReference type="Proteomes" id="UP000198893"/>
    </source>
</evidence>
<accession>A0A1H8RNN1</accession>
<evidence type="ECO:0000313" key="2">
    <source>
        <dbReference type="EMBL" id="SEO68169.1"/>
    </source>
</evidence>
<dbReference type="STRING" id="569882.SAMN04490248_10969"/>
<dbReference type="InterPro" id="IPR021109">
    <property type="entry name" value="Peptidase_aspartic_dom_sf"/>
</dbReference>
<dbReference type="EMBL" id="FODS01000009">
    <property type="protein sequence ID" value="SEO68169.1"/>
    <property type="molecule type" value="Genomic_DNA"/>
</dbReference>
<name>A0A1H8RNN1_9RHOB</name>
<protein>
    <submittedName>
        <fullName evidence="2">Aspartyl protease family protein</fullName>
    </submittedName>
</protein>
<proteinExistence type="predicted"/>
<keyword evidence="3" id="KW-1185">Reference proteome</keyword>
<dbReference type="SUPFAM" id="SSF50630">
    <property type="entry name" value="Acid proteases"/>
    <property type="match status" value="1"/>
</dbReference>